<evidence type="ECO:0008006" key="3">
    <source>
        <dbReference type="Google" id="ProtNLM"/>
    </source>
</evidence>
<dbReference type="AlphaFoldDB" id="A0AAD7BHL2"/>
<dbReference type="Proteomes" id="UP001221142">
    <property type="component" value="Unassembled WGS sequence"/>
</dbReference>
<protein>
    <recommendedName>
        <fullName evidence="3">RNase III domain-containing protein</fullName>
    </recommendedName>
</protein>
<proteinExistence type="predicted"/>
<dbReference type="SUPFAM" id="SSF69065">
    <property type="entry name" value="RNase III domain-like"/>
    <property type="match status" value="2"/>
</dbReference>
<name>A0AAD7BHL2_9AGAR</name>
<evidence type="ECO:0000313" key="1">
    <source>
        <dbReference type="EMBL" id="KAJ7621146.1"/>
    </source>
</evidence>
<dbReference type="GO" id="GO:0006396">
    <property type="term" value="P:RNA processing"/>
    <property type="evidence" value="ECO:0007669"/>
    <property type="project" value="InterPro"/>
</dbReference>
<reference evidence="1" key="1">
    <citation type="submission" date="2023-03" db="EMBL/GenBank/DDBJ databases">
        <title>Massive genome expansion in bonnet fungi (Mycena s.s.) driven by repeated elements and novel gene families across ecological guilds.</title>
        <authorList>
            <consortium name="Lawrence Berkeley National Laboratory"/>
            <person name="Harder C.B."/>
            <person name="Miyauchi S."/>
            <person name="Viragh M."/>
            <person name="Kuo A."/>
            <person name="Thoen E."/>
            <person name="Andreopoulos B."/>
            <person name="Lu D."/>
            <person name="Skrede I."/>
            <person name="Drula E."/>
            <person name="Henrissat B."/>
            <person name="Morin E."/>
            <person name="Kohler A."/>
            <person name="Barry K."/>
            <person name="LaButti K."/>
            <person name="Morin E."/>
            <person name="Salamov A."/>
            <person name="Lipzen A."/>
            <person name="Mereny Z."/>
            <person name="Hegedus B."/>
            <person name="Baldrian P."/>
            <person name="Stursova M."/>
            <person name="Weitz H."/>
            <person name="Taylor A."/>
            <person name="Grigoriev I.V."/>
            <person name="Nagy L.G."/>
            <person name="Martin F."/>
            <person name="Kauserud H."/>
        </authorList>
    </citation>
    <scope>NUCLEOTIDE SEQUENCE</scope>
    <source>
        <strain evidence="1">9284</strain>
    </source>
</reference>
<keyword evidence="2" id="KW-1185">Reference proteome</keyword>
<dbReference type="Gene3D" id="1.10.1520.10">
    <property type="entry name" value="Ribonuclease III domain"/>
    <property type="match status" value="2"/>
</dbReference>
<evidence type="ECO:0000313" key="2">
    <source>
        <dbReference type="Proteomes" id="UP001221142"/>
    </source>
</evidence>
<accession>A0AAD7BHL2</accession>
<dbReference type="GO" id="GO:0004525">
    <property type="term" value="F:ribonuclease III activity"/>
    <property type="evidence" value="ECO:0007669"/>
    <property type="project" value="InterPro"/>
</dbReference>
<dbReference type="EMBL" id="JARKIF010000016">
    <property type="protein sequence ID" value="KAJ7621146.1"/>
    <property type="molecule type" value="Genomic_DNA"/>
</dbReference>
<comment type="caution">
    <text evidence="1">The sequence shown here is derived from an EMBL/GenBank/DDBJ whole genome shotgun (WGS) entry which is preliminary data.</text>
</comment>
<organism evidence="1 2">
    <name type="scientific">Roridomyces roridus</name>
    <dbReference type="NCBI Taxonomy" id="1738132"/>
    <lineage>
        <taxon>Eukaryota</taxon>
        <taxon>Fungi</taxon>
        <taxon>Dikarya</taxon>
        <taxon>Basidiomycota</taxon>
        <taxon>Agaricomycotina</taxon>
        <taxon>Agaricomycetes</taxon>
        <taxon>Agaricomycetidae</taxon>
        <taxon>Agaricales</taxon>
        <taxon>Marasmiineae</taxon>
        <taxon>Mycenaceae</taxon>
        <taxon>Roridomyces</taxon>
    </lineage>
</organism>
<sequence>MCSSFPPTYPPMPLEPFSLSELRTIYTTGENATLEWLGDAMIAAAVYLCVHRLTKDPDSRALRSEGVTGYMLSAPFLAHIALLYELHLHDYLPLLHCNINDMPSMVRMSDVFEAYVGAGAVRWGYESTLRWLDILFTPWAAHLSATETIAAKVTSTVRRGYEDWINKDPEGSISPLNPLVVEKSSDTEIALASAILPDRRRLLLNGLPTWPTVDLSTVVLPLDYPPSLPPFRLEHVSVLSDAMTDIFCRVHFGEETGCNTGYRLVGERLYQLVLTKVAVTRLSSDTPAELDEARLECSNPQLRARLALSLGLHEQVRTLRRDGDESKESSVVCCHALYALASVIYLHLGCHVLVTLFEDLLSPWVVAAGTETLRVDPSAENRRQNRLKQQQATLKLSTGSVSQGKTADKAITWDRYVTLIPKQTRARVPHCGRNVL</sequence>
<dbReference type="InterPro" id="IPR036389">
    <property type="entry name" value="RNase_III_sf"/>
</dbReference>
<gene>
    <name evidence="1" type="ORF">FB45DRAFT_928496</name>
</gene>